<dbReference type="Gene3D" id="1.10.1410.10">
    <property type="match status" value="1"/>
</dbReference>
<dbReference type="InterPro" id="IPR013123">
    <property type="entry name" value="SpoU_subst-bd"/>
</dbReference>
<feature type="region of interest" description="Disordered" evidence="7">
    <location>
        <begin position="980"/>
        <end position="1089"/>
    </location>
</feature>
<sequence>MKFQMGLEFLWGVHPIDVALRVGRRKFTRIFMKRKHDGTINKRLARIESSAKNAGIDVQRVPVEHIENLVKSASKSTAETVEDSSVVHQGILALVSTLKPKTVVGLDEIIQREEDGRDQMWLCLDKIHDPMNLGAIIRSSAFFGVSKIMMNASPRNPLSPLVSKASSGAMEVVPVYTCHSLPSILREMKSKQWNVYASTSSAMDVGINVDRKREGNSVLIVVMAFESRKFECKLCGAEISDLDEWERHVFGKSHKNNLEQRLAADRREADSRTVCVSGAPWLSQYGNVWDVVGVQTKDPAGYFIAEFGCRAEAEGAVEEKRGSIDGFPLQVQWRTSNATPKEFPNPLEVDYPAVLASVRKLEGATERIEALMKHVEASGETKSAMEAIVHKLESQLRVSLPDGDMSVRLVKISGTKFCFKESLVEVLVTYSSLEKDSVASAVKDALETVSGVEPGKTAVWDGVTAIPFKSGPDGIHGVVYVDACTAIWEETRLLRAYSGMDLRLRYVLSVLSWWGRRERITGHESGLLSETAFLWLVIAILAGVDDPALRVPSAEGMREGSVGMFETDLEIEEIIARFFKKAAVVDFSQSTVLTGVGTLRERKETERNVPLVSLHPIDPNINIGATVSFEGVKKLVKKVKQCAEIFSLFGPNNEEVFVPAVNGVPLLRPLRSKSYQMLQLLLGHNVASTILLRKGTPKRSYDHLKPYNSTFSLPMDEFSSCSEDNESDVENWCSGVARVLERMFRDILAFEVKDVTSDARSNQDDFSIDYKNLATKLEITFDDTFLNNKDSFECATDQILSVFFVQAFYPTWERRTLARDALGDSWMTQSFTEVETKISREIVKSVDAVGKPKLPWSTFLVEVTVKQAVDVEMLERELYEKGGGWFEPLVEMIEDDEVFECTNEPKEPLSPATLVSRLFEDEDDEEAHIGYMALKFPEVYALASTKGFRAAQEPRDIRAGKLTLKGWEVSKRIEEVNLVPGAKPVDNAQRASDSSSSSSASTPGSPSEKRRRLDTDEGKAEDGESFLGGFFERKNGHHSAPFFEEKSLGDGMVSPEPIDEDVEILGEISPRSDTSGRERRSTGESIPFL</sequence>
<dbReference type="PANTHER" id="PTHR46103">
    <property type="entry name" value="RRNA METHYLTRANSFERASE 1, MITOCHONDRIAL"/>
    <property type="match status" value="1"/>
</dbReference>
<dbReference type="PANTHER" id="PTHR46103:SF1">
    <property type="entry name" value="RRNA METHYLTRANSFERASE 1, MITOCHONDRIAL"/>
    <property type="match status" value="1"/>
</dbReference>
<dbReference type="PROSITE" id="PS00028">
    <property type="entry name" value="ZINC_FINGER_C2H2_1"/>
    <property type="match status" value="1"/>
</dbReference>
<comment type="subcellular location">
    <subcellularLocation>
        <location evidence="1">Mitochondrion</location>
    </subcellularLocation>
</comment>
<evidence type="ECO:0000313" key="10">
    <source>
        <dbReference type="Proteomes" id="UP000678499"/>
    </source>
</evidence>
<dbReference type="InterPro" id="IPR029028">
    <property type="entry name" value="Alpha/beta_knot_MTases"/>
</dbReference>
<proteinExistence type="predicted"/>
<dbReference type="InterPro" id="IPR001537">
    <property type="entry name" value="SpoU_MeTrfase"/>
</dbReference>
<dbReference type="AlphaFoldDB" id="A0A7R9BMJ4"/>
<evidence type="ECO:0000256" key="4">
    <source>
        <dbReference type="ARBA" id="ARBA00022946"/>
    </source>
</evidence>
<dbReference type="Pfam" id="PF08032">
    <property type="entry name" value="SpoU_sub_bind"/>
    <property type="match status" value="1"/>
</dbReference>
<keyword evidence="4" id="KW-0809">Transit peptide</keyword>
<feature type="compositionally biased region" description="Low complexity" evidence="7">
    <location>
        <begin position="991"/>
        <end position="1006"/>
    </location>
</feature>
<evidence type="ECO:0000256" key="6">
    <source>
        <dbReference type="ARBA" id="ARBA00034881"/>
    </source>
</evidence>
<dbReference type="GO" id="GO:0005739">
    <property type="term" value="C:mitochondrion"/>
    <property type="evidence" value="ECO:0007669"/>
    <property type="project" value="UniProtKB-SubCell"/>
</dbReference>
<keyword evidence="2" id="KW-0489">Methyltransferase</keyword>
<organism evidence="9">
    <name type="scientific">Notodromas monacha</name>
    <dbReference type="NCBI Taxonomy" id="399045"/>
    <lineage>
        <taxon>Eukaryota</taxon>
        <taxon>Metazoa</taxon>
        <taxon>Ecdysozoa</taxon>
        <taxon>Arthropoda</taxon>
        <taxon>Crustacea</taxon>
        <taxon>Oligostraca</taxon>
        <taxon>Ostracoda</taxon>
        <taxon>Podocopa</taxon>
        <taxon>Podocopida</taxon>
        <taxon>Cypridocopina</taxon>
        <taxon>Cypridoidea</taxon>
        <taxon>Cyprididae</taxon>
        <taxon>Notodromas</taxon>
    </lineage>
</organism>
<dbReference type="OrthoDB" id="270651at2759"/>
<feature type="domain" description="C2H2-type" evidence="8">
    <location>
        <begin position="232"/>
        <end position="254"/>
    </location>
</feature>
<evidence type="ECO:0000256" key="3">
    <source>
        <dbReference type="ARBA" id="ARBA00022679"/>
    </source>
</evidence>
<dbReference type="EMBL" id="CAJPEX010000834">
    <property type="protein sequence ID" value="CAG0917367.1"/>
    <property type="molecule type" value="Genomic_DNA"/>
</dbReference>
<dbReference type="GO" id="GO:0008270">
    <property type="term" value="F:zinc ion binding"/>
    <property type="evidence" value="ECO:0007669"/>
    <property type="project" value="InterPro"/>
</dbReference>
<evidence type="ECO:0000256" key="5">
    <source>
        <dbReference type="ARBA" id="ARBA00023128"/>
    </source>
</evidence>
<evidence type="ECO:0000313" key="9">
    <source>
        <dbReference type="EMBL" id="CAD7277215.1"/>
    </source>
</evidence>
<accession>A0A7R9BMJ4</accession>
<dbReference type="GO" id="GO:0003723">
    <property type="term" value="F:RNA binding"/>
    <property type="evidence" value="ECO:0007669"/>
    <property type="project" value="InterPro"/>
</dbReference>
<keyword evidence="3" id="KW-0808">Transferase</keyword>
<dbReference type="EMBL" id="OA882871">
    <property type="protein sequence ID" value="CAD7277215.1"/>
    <property type="molecule type" value="Genomic_DNA"/>
</dbReference>
<dbReference type="SMART" id="SM00451">
    <property type="entry name" value="ZnF_U1"/>
    <property type="match status" value="1"/>
</dbReference>
<dbReference type="Pfam" id="PF00588">
    <property type="entry name" value="SpoU_methylase"/>
    <property type="match status" value="1"/>
</dbReference>
<dbReference type="SUPFAM" id="SSF55315">
    <property type="entry name" value="L30e-like"/>
    <property type="match status" value="1"/>
</dbReference>
<evidence type="ECO:0000256" key="2">
    <source>
        <dbReference type="ARBA" id="ARBA00022603"/>
    </source>
</evidence>
<reference evidence="9" key="1">
    <citation type="submission" date="2020-11" db="EMBL/GenBank/DDBJ databases">
        <authorList>
            <person name="Tran Van P."/>
        </authorList>
    </citation>
    <scope>NUCLEOTIDE SEQUENCE</scope>
</reference>
<dbReference type="InterPro" id="IPR029064">
    <property type="entry name" value="Ribosomal_eL30-like_sf"/>
</dbReference>
<dbReference type="InterPro" id="IPR013087">
    <property type="entry name" value="Znf_C2H2_type"/>
</dbReference>
<dbReference type="Proteomes" id="UP000678499">
    <property type="component" value="Unassembled WGS sequence"/>
</dbReference>
<keyword evidence="5" id="KW-0496">Mitochondrion</keyword>
<dbReference type="SUPFAM" id="SSF75217">
    <property type="entry name" value="alpha/beta knot"/>
    <property type="match status" value="1"/>
</dbReference>
<evidence type="ECO:0000256" key="1">
    <source>
        <dbReference type="ARBA" id="ARBA00004173"/>
    </source>
</evidence>
<dbReference type="Gene3D" id="3.30.1330.30">
    <property type="match status" value="1"/>
</dbReference>
<name>A0A7R9BMJ4_9CRUS</name>
<dbReference type="InterPro" id="IPR047182">
    <property type="entry name" value="MRM1"/>
</dbReference>
<dbReference type="InterPro" id="IPR029026">
    <property type="entry name" value="tRNA_m1G_MTases_N"/>
</dbReference>
<dbReference type="SMART" id="SM00967">
    <property type="entry name" value="SpoU_sub_bind"/>
    <property type="match status" value="1"/>
</dbReference>
<feature type="compositionally biased region" description="Basic and acidic residues" evidence="7">
    <location>
        <begin position="1007"/>
        <end position="1022"/>
    </location>
</feature>
<gene>
    <name evidence="9" type="ORF">NMOB1V02_LOCUS4951</name>
</gene>
<dbReference type="GO" id="GO:0016435">
    <property type="term" value="F:rRNA (guanine) methyltransferase activity"/>
    <property type="evidence" value="ECO:0007669"/>
    <property type="project" value="TreeGrafter"/>
</dbReference>
<evidence type="ECO:0000259" key="8">
    <source>
        <dbReference type="PROSITE" id="PS00028"/>
    </source>
</evidence>
<evidence type="ECO:0000256" key="7">
    <source>
        <dbReference type="SAM" id="MobiDB-lite"/>
    </source>
</evidence>
<dbReference type="SUPFAM" id="SSF81631">
    <property type="entry name" value="PAP/OAS1 substrate-binding domain"/>
    <property type="match status" value="1"/>
</dbReference>
<protein>
    <recommendedName>
        <fullName evidence="6">rRNA methyltransferase 1, mitochondrial</fullName>
    </recommendedName>
</protein>
<keyword evidence="10" id="KW-1185">Reference proteome</keyword>
<dbReference type="InterPro" id="IPR003604">
    <property type="entry name" value="Matrin/U1-like-C_Znf_C2H2"/>
</dbReference>
<dbReference type="Gene3D" id="3.40.1280.10">
    <property type="match status" value="1"/>
</dbReference>